<comment type="caution">
    <text evidence="6">The sequence shown here is derived from an EMBL/GenBank/DDBJ whole genome shotgun (WGS) entry which is preliminary data.</text>
</comment>
<dbReference type="EMBL" id="BLIO01000001">
    <property type="protein sequence ID" value="GFE13521.1"/>
    <property type="molecule type" value="Genomic_DNA"/>
</dbReference>
<dbReference type="InterPro" id="IPR029063">
    <property type="entry name" value="SAM-dependent_MTases_sf"/>
</dbReference>
<feature type="domain" description="Methyltransferase" evidence="5">
    <location>
        <begin position="70"/>
        <end position="165"/>
    </location>
</feature>
<dbReference type="CDD" id="cd02440">
    <property type="entry name" value="AdoMet_MTases"/>
    <property type="match status" value="1"/>
</dbReference>
<keyword evidence="1 6" id="KW-0489">Methyltransferase</keyword>
<feature type="region of interest" description="Disordered" evidence="4">
    <location>
        <begin position="1"/>
        <end position="26"/>
    </location>
</feature>
<evidence type="ECO:0000259" key="5">
    <source>
        <dbReference type="Pfam" id="PF13649"/>
    </source>
</evidence>
<dbReference type="Pfam" id="PF13649">
    <property type="entry name" value="Methyltransf_25"/>
    <property type="match status" value="1"/>
</dbReference>
<feature type="compositionally biased region" description="Basic and acidic residues" evidence="4">
    <location>
        <begin position="1"/>
        <end position="19"/>
    </location>
</feature>
<dbReference type="InterPro" id="IPR041698">
    <property type="entry name" value="Methyltransf_25"/>
</dbReference>
<evidence type="ECO:0000256" key="3">
    <source>
        <dbReference type="ARBA" id="ARBA00022691"/>
    </source>
</evidence>
<organism evidence="6 7">
    <name type="scientific">Streptomyces glebosus</name>
    <dbReference type="NCBI Taxonomy" id="249580"/>
    <lineage>
        <taxon>Bacteria</taxon>
        <taxon>Bacillati</taxon>
        <taxon>Actinomycetota</taxon>
        <taxon>Actinomycetes</taxon>
        <taxon>Kitasatosporales</taxon>
        <taxon>Streptomycetaceae</taxon>
        <taxon>Streptomyces</taxon>
    </lineage>
</organism>
<reference evidence="6 7" key="1">
    <citation type="submission" date="2019-12" db="EMBL/GenBank/DDBJ databases">
        <title>Whole genome shotgun sequence of Streptomyces hygroscopicus subsp. glebosus NBRC 13786.</title>
        <authorList>
            <person name="Ichikawa N."/>
            <person name="Kimura A."/>
            <person name="Kitahashi Y."/>
            <person name="Komaki H."/>
            <person name="Tamura T."/>
        </authorList>
    </citation>
    <scope>NUCLEOTIDE SEQUENCE [LARGE SCALE GENOMIC DNA]</scope>
    <source>
        <strain evidence="6 7">NBRC 13786</strain>
    </source>
</reference>
<evidence type="ECO:0000313" key="7">
    <source>
        <dbReference type="Proteomes" id="UP000430079"/>
    </source>
</evidence>
<keyword evidence="2 6" id="KW-0808">Transferase</keyword>
<gene>
    <name evidence="6" type="ORF">Sgleb_15680</name>
</gene>
<evidence type="ECO:0000256" key="4">
    <source>
        <dbReference type="SAM" id="MobiDB-lite"/>
    </source>
</evidence>
<evidence type="ECO:0000256" key="2">
    <source>
        <dbReference type="ARBA" id="ARBA00022679"/>
    </source>
</evidence>
<dbReference type="Proteomes" id="UP000430079">
    <property type="component" value="Unassembled WGS sequence"/>
</dbReference>
<keyword evidence="3" id="KW-0949">S-adenosyl-L-methionine</keyword>
<dbReference type="PANTHER" id="PTHR43464">
    <property type="entry name" value="METHYLTRANSFERASE"/>
    <property type="match status" value="1"/>
</dbReference>
<dbReference type="PANTHER" id="PTHR43464:SF19">
    <property type="entry name" value="UBIQUINONE BIOSYNTHESIS O-METHYLTRANSFERASE, MITOCHONDRIAL"/>
    <property type="match status" value="1"/>
</dbReference>
<dbReference type="SUPFAM" id="SSF53335">
    <property type="entry name" value="S-adenosyl-L-methionine-dependent methyltransferases"/>
    <property type="match status" value="1"/>
</dbReference>
<sequence length="300" mass="31789">MDRSGERHTDGDRAARLPEEVAAGNTAQAEAWNGDDGEYWVRQRAHQEARYRRLTPRLMAAAGIRADSRVLDIGCGSGGTSLEAARAAAEGAVLGVDLSRPMLAEARKQAATAGLPQATFAQGDAQVHDFGAAAFDAVLSRFGVMFFADPEAAFRNVAHALRPGGRLAFLCWRDLAQNAYLTVPFEALAPYVQPPDFGAPGEPGPFSLADTARIRTLLEGAGFDGISVDAVDEPMWMGTDEDDAVASLTDMPMARKMLAAAGEEARAGALAALRHTMAAHRGPDGVTLGSASWLVTARRR</sequence>
<accession>A0A640STC7</accession>
<evidence type="ECO:0000313" key="6">
    <source>
        <dbReference type="EMBL" id="GFE13521.1"/>
    </source>
</evidence>
<evidence type="ECO:0000256" key="1">
    <source>
        <dbReference type="ARBA" id="ARBA00022603"/>
    </source>
</evidence>
<dbReference type="GO" id="GO:0032259">
    <property type="term" value="P:methylation"/>
    <property type="evidence" value="ECO:0007669"/>
    <property type="project" value="UniProtKB-KW"/>
</dbReference>
<name>A0A640STC7_9ACTN</name>
<dbReference type="AlphaFoldDB" id="A0A640STC7"/>
<proteinExistence type="predicted"/>
<dbReference type="RefSeq" id="WP_190143864.1">
    <property type="nucleotide sequence ID" value="NZ_BLIO01000001.1"/>
</dbReference>
<keyword evidence="7" id="KW-1185">Reference proteome</keyword>
<dbReference type="GO" id="GO:0008168">
    <property type="term" value="F:methyltransferase activity"/>
    <property type="evidence" value="ECO:0007669"/>
    <property type="project" value="UniProtKB-KW"/>
</dbReference>
<dbReference type="Gene3D" id="3.40.50.150">
    <property type="entry name" value="Vaccinia Virus protein VP39"/>
    <property type="match status" value="1"/>
</dbReference>
<protein>
    <submittedName>
        <fullName evidence="6">Methyltransferase</fullName>
    </submittedName>
</protein>